<dbReference type="InterPro" id="IPR036048">
    <property type="entry name" value="Interleukin_8-like_sf"/>
</dbReference>
<evidence type="ECO:0000313" key="6">
    <source>
        <dbReference type="EMBL" id="KAF5905593.1"/>
    </source>
</evidence>
<dbReference type="CDD" id="cd00273">
    <property type="entry name" value="Chemokine_CXC"/>
    <property type="match status" value="1"/>
</dbReference>
<feature type="non-terminal residue" evidence="6">
    <location>
        <position position="64"/>
    </location>
</feature>
<evidence type="ECO:0000259" key="5">
    <source>
        <dbReference type="SMART" id="SM00199"/>
    </source>
</evidence>
<keyword evidence="7" id="KW-1185">Reference proteome</keyword>
<dbReference type="InterPro" id="IPR001089">
    <property type="entry name" value="Chemokine_CXC"/>
</dbReference>
<comment type="caution">
    <text evidence="6">The sequence shown here is derived from an EMBL/GenBank/DDBJ whole genome shotgun (WGS) entry which is preliminary data.</text>
</comment>
<comment type="similarity">
    <text evidence="2">Belongs to the intercrine alpha (chemokine CxC) family.</text>
</comment>
<dbReference type="GO" id="GO:0006952">
    <property type="term" value="P:defense response"/>
    <property type="evidence" value="ECO:0007669"/>
    <property type="project" value="InterPro"/>
</dbReference>
<dbReference type="InterPro" id="IPR033899">
    <property type="entry name" value="CXC_Chemokine_domain"/>
</dbReference>
<dbReference type="PANTHER" id="PTHR12015">
    <property type="entry name" value="SMALL INDUCIBLE CYTOKINE A"/>
    <property type="match status" value="1"/>
</dbReference>
<dbReference type="Proteomes" id="UP000727407">
    <property type="component" value="Unassembled WGS sequence"/>
</dbReference>
<comment type="subcellular location">
    <subcellularLocation>
        <location evidence="1">Secreted</location>
    </subcellularLocation>
</comment>
<keyword evidence="3" id="KW-0202">Cytokine</keyword>
<name>A0A8J4UC37_CLAMG</name>
<dbReference type="OrthoDB" id="8872899at2759"/>
<evidence type="ECO:0000256" key="1">
    <source>
        <dbReference type="ARBA" id="ARBA00004613"/>
    </source>
</evidence>
<dbReference type="AlphaFoldDB" id="A0A8J4UC37"/>
<evidence type="ECO:0000256" key="3">
    <source>
        <dbReference type="ARBA" id="ARBA00022514"/>
    </source>
</evidence>
<dbReference type="InterPro" id="IPR001811">
    <property type="entry name" value="Chemokine_IL8-like_dom"/>
</dbReference>
<feature type="non-terminal residue" evidence="6">
    <location>
        <position position="1"/>
    </location>
</feature>
<evidence type="ECO:0000313" key="7">
    <source>
        <dbReference type="Proteomes" id="UP000727407"/>
    </source>
</evidence>
<keyword evidence="4" id="KW-0964">Secreted</keyword>
<protein>
    <submittedName>
        <fullName evidence="6">C-X-C motif chemokine 9-like</fullName>
    </submittedName>
</protein>
<dbReference type="InterPro" id="IPR039809">
    <property type="entry name" value="Chemokine_b/g/d"/>
</dbReference>
<dbReference type="Pfam" id="PF00048">
    <property type="entry name" value="IL8"/>
    <property type="match status" value="1"/>
</dbReference>
<accession>A0A8J4UC37</accession>
<reference evidence="6" key="1">
    <citation type="submission" date="2020-07" db="EMBL/GenBank/DDBJ databases">
        <title>Clarias magur genome sequencing, assembly and annotation.</title>
        <authorList>
            <person name="Kushwaha B."/>
            <person name="Kumar R."/>
            <person name="Das P."/>
            <person name="Joshi C.G."/>
            <person name="Kumar D."/>
            <person name="Nagpure N.S."/>
            <person name="Pandey M."/>
            <person name="Agarwal S."/>
            <person name="Srivastava S."/>
            <person name="Singh M."/>
            <person name="Sahoo L."/>
            <person name="Jayasankar P."/>
            <person name="Meher P.K."/>
            <person name="Koringa P.G."/>
            <person name="Iquebal M.A."/>
            <person name="Das S.P."/>
            <person name="Bit A."/>
            <person name="Patnaik S."/>
            <person name="Patel N."/>
            <person name="Shah T.M."/>
            <person name="Hinsu A."/>
            <person name="Jena J.K."/>
        </authorList>
    </citation>
    <scope>NUCLEOTIDE SEQUENCE</scope>
    <source>
        <strain evidence="6">CIFAMagur01</strain>
        <tissue evidence="6">Testis</tissue>
    </source>
</reference>
<sequence length="64" mass="7254">RVEVKAERCLCQTKAQERIRPALVKMFEIFPPSASCLNTEIILTLKQGRKVCLDPKGKQGQKIL</sequence>
<dbReference type="GO" id="GO:0005615">
    <property type="term" value="C:extracellular space"/>
    <property type="evidence" value="ECO:0007669"/>
    <property type="project" value="UniProtKB-KW"/>
</dbReference>
<evidence type="ECO:0000256" key="2">
    <source>
        <dbReference type="ARBA" id="ARBA00010665"/>
    </source>
</evidence>
<dbReference type="GO" id="GO:0008009">
    <property type="term" value="F:chemokine activity"/>
    <property type="evidence" value="ECO:0007669"/>
    <property type="project" value="InterPro"/>
</dbReference>
<dbReference type="GO" id="GO:0006955">
    <property type="term" value="P:immune response"/>
    <property type="evidence" value="ECO:0007669"/>
    <property type="project" value="InterPro"/>
</dbReference>
<dbReference type="SMART" id="SM00199">
    <property type="entry name" value="SCY"/>
    <property type="match status" value="1"/>
</dbReference>
<evidence type="ECO:0000256" key="4">
    <source>
        <dbReference type="ARBA" id="ARBA00022525"/>
    </source>
</evidence>
<dbReference type="EMBL" id="QNUK01000042">
    <property type="protein sequence ID" value="KAF5905593.1"/>
    <property type="molecule type" value="Genomic_DNA"/>
</dbReference>
<dbReference type="PRINTS" id="PR00437">
    <property type="entry name" value="SMALLCYTKCXC"/>
</dbReference>
<feature type="domain" description="Chemokine interleukin-8-like" evidence="5">
    <location>
        <begin position="6"/>
        <end position="64"/>
    </location>
</feature>
<dbReference type="SUPFAM" id="SSF54117">
    <property type="entry name" value="Interleukin 8-like chemokines"/>
    <property type="match status" value="1"/>
</dbReference>
<gene>
    <name evidence="6" type="ORF">DAT39_004660</name>
</gene>
<organism evidence="6 7">
    <name type="scientific">Clarias magur</name>
    <name type="common">Asian catfish</name>
    <name type="synonym">Macropteronotus magur</name>
    <dbReference type="NCBI Taxonomy" id="1594786"/>
    <lineage>
        <taxon>Eukaryota</taxon>
        <taxon>Metazoa</taxon>
        <taxon>Chordata</taxon>
        <taxon>Craniata</taxon>
        <taxon>Vertebrata</taxon>
        <taxon>Euteleostomi</taxon>
        <taxon>Actinopterygii</taxon>
        <taxon>Neopterygii</taxon>
        <taxon>Teleostei</taxon>
        <taxon>Ostariophysi</taxon>
        <taxon>Siluriformes</taxon>
        <taxon>Clariidae</taxon>
        <taxon>Clarias</taxon>
    </lineage>
</organism>
<proteinExistence type="inferred from homology"/>
<dbReference type="Gene3D" id="2.40.50.40">
    <property type="match status" value="1"/>
</dbReference>